<evidence type="ECO:0000313" key="7">
    <source>
        <dbReference type="EMBL" id="KGO75610.1"/>
    </source>
</evidence>
<feature type="transmembrane region" description="Helical" evidence="6">
    <location>
        <begin position="121"/>
        <end position="140"/>
    </location>
</feature>
<reference evidence="7 8" key="1">
    <citation type="journal article" date="2015" name="Mol. Plant Microbe Interact.">
        <title>Genome, transcriptome, and functional analyses of Penicillium expansum provide new insights into secondary metabolism and pathogenicity.</title>
        <authorList>
            <person name="Ballester A.R."/>
            <person name="Marcet-Houben M."/>
            <person name="Levin E."/>
            <person name="Sela N."/>
            <person name="Selma-Lazaro C."/>
            <person name="Carmona L."/>
            <person name="Wisniewski M."/>
            <person name="Droby S."/>
            <person name="Gonzalez-Candelas L."/>
            <person name="Gabaldon T."/>
        </authorList>
    </citation>
    <scope>NUCLEOTIDE SEQUENCE [LARGE SCALE GENOMIC DNA]</scope>
    <source>
        <strain evidence="7 8">PHI-1</strain>
    </source>
</reference>
<feature type="transmembrane region" description="Helical" evidence="6">
    <location>
        <begin position="160"/>
        <end position="179"/>
    </location>
</feature>
<feature type="transmembrane region" description="Helical" evidence="6">
    <location>
        <begin position="246"/>
        <end position="264"/>
    </location>
</feature>
<dbReference type="EMBL" id="JQGA01000454">
    <property type="protein sequence ID" value="KGO75610.1"/>
    <property type="molecule type" value="Genomic_DNA"/>
</dbReference>
<sequence>MNSTSSTSHSSHHKISDSTDTIPPFQPLSSSSFSSALRPLTKSRCWYFIPFEIGGIFQIIGYICRATSHDNFYGIPLFAIQTLFILVTPPLYAASIYMILGRIVTYLQAKHLSMMPVKWMTETFVTGDFLSFLLQCAGGYLMDTGGSLREAGSNTTIGGLVVQLLFFGFFVIVTTVYHFRISRQPTPRSQSDREQTHGDGFRHRNRFTILIGLYIVSLLILVRSVFCFVEYKEGYNGYTMRHEVFMYVFDGLLMLIAIVVMNVCHPAKILGDGKDGSRKCSDVMQLSKKATVVVSSADALYQ</sequence>
<evidence type="ECO:0000256" key="6">
    <source>
        <dbReference type="SAM" id="Phobius"/>
    </source>
</evidence>
<dbReference type="PhylomeDB" id="A0A0A2LG65"/>
<evidence type="ECO:0000256" key="3">
    <source>
        <dbReference type="ARBA" id="ARBA00022989"/>
    </source>
</evidence>
<comment type="caution">
    <text evidence="7">The sequence shown here is derived from an EMBL/GenBank/DDBJ whole genome shotgun (WGS) entry which is preliminary data.</text>
</comment>
<dbReference type="InterPro" id="IPR007568">
    <property type="entry name" value="RTA1"/>
</dbReference>
<keyword evidence="4 6" id="KW-0472">Membrane</keyword>
<protein>
    <submittedName>
        <fullName evidence="7">RTA-like protein</fullName>
    </submittedName>
</protein>
<comment type="subcellular location">
    <subcellularLocation>
        <location evidence="1">Membrane</location>
        <topology evidence="1">Multi-pass membrane protein</topology>
    </subcellularLocation>
</comment>
<evidence type="ECO:0000313" key="8">
    <source>
        <dbReference type="Proteomes" id="UP000030104"/>
    </source>
</evidence>
<dbReference type="AlphaFoldDB" id="A0A0A2LG65"/>
<dbReference type="HOGENOM" id="CLU_033465_3_1_1"/>
<dbReference type="Pfam" id="PF04479">
    <property type="entry name" value="RTA1"/>
    <property type="match status" value="1"/>
</dbReference>
<dbReference type="GO" id="GO:0016020">
    <property type="term" value="C:membrane"/>
    <property type="evidence" value="ECO:0007669"/>
    <property type="project" value="UniProtKB-SubCell"/>
</dbReference>
<dbReference type="PANTHER" id="PTHR31465:SF1">
    <property type="entry name" value="PROTEIN RTA1-RELATED"/>
    <property type="match status" value="1"/>
</dbReference>
<keyword evidence="2 6" id="KW-0812">Transmembrane</keyword>
<evidence type="ECO:0000256" key="5">
    <source>
        <dbReference type="SAM" id="MobiDB-lite"/>
    </source>
</evidence>
<keyword evidence="8" id="KW-1185">Reference proteome</keyword>
<name>A0A0A2LG65_PENIT</name>
<evidence type="ECO:0000256" key="1">
    <source>
        <dbReference type="ARBA" id="ARBA00004141"/>
    </source>
</evidence>
<dbReference type="OMA" id="SRCWYFI"/>
<dbReference type="Proteomes" id="UP000030104">
    <property type="component" value="Unassembled WGS sequence"/>
</dbReference>
<evidence type="ECO:0000256" key="2">
    <source>
        <dbReference type="ARBA" id="ARBA00022692"/>
    </source>
</evidence>
<feature type="region of interest" description="Disordered" evidence="5">
    <location>
        <begin position="1"/>
        <end position="22"/>
    </location>
</feature>
<feature type="transmembrane region" description="Helical" evidence="6">
    <location>
        <begin position="75"/>
        <end position="100"/>
    </location>
</feature>
<accession>A0A0A2LG65</accession>
<gene>
    <name evidence="7" type="ORF">PITC_050400</name>
</gene>
<proteinExistence type="predicted"/>
<keyword evidence="3 6" id="KW-1133">Transmembrane helix</keyword>
<organism evidence="7 8">
    <name type="scientific">Penicillium italicum</name>
    <name type="common">Blue mold</name>
    <dbReference type="NCBI Taxonomy" id="40296"/>
    <lineage>
        <taxon>Eukaryota</taxon>
        <taxon>Fungi</taxon>
        <taxon>Dikarya</taxon>
        <taxon>Ascomycota</taxon>
        <taxon>Pezizomycotina</taxon>
        <taxon>Eurotiomycetes</taxon>
        <taxon>Eurotiomycetidae</taxon>
        <taxon>Eurotiales</taxon>
        <taxon>Aspergillaceae</taxon>
        <taxon>Penicillium</taxon>
    </lineage>
</organism>
<feature type="transmembrane region" description="Helical" evidence="6">
    <location>
        <begin position="45"/>
        <end position="63"/>
    </location>
</feature>
<dbReference type="STRING" id="40296.A0A0A2LG65"/>
<dbReference type="OrthoDB" id="3358017at2759"/>
<evidence type="ECO:0000256" key="4">
    <source>
        <dbReference type="ARBA" id="ARBA00023136"/>
    </source>
</evidence>
<dbReference type="PANTHER" id="PTHR31465">
    <property type="entry name" value="PROTEIN RTA1-RELATED"/>
    <property type="match status" value="1"/>
</dbReference>
<feature type="transmembrane region" description="Helical" evidence="6">
    <location>
        <begin position="207"/>
        <end position="226"/>
    </location>
</feature>